<dbReference type="STRING" id="1499966.U14_02748"/>
<dbReference type="GO" id="GO:0016787">
    <property type="term" value="F:hydrolase activity"/>
    <property type="evidence" value="ECO:0007669"/>
    <property type="project" value="UniProtKB-KW"/>
</dbReference>
<dbReference type="EMBL" id="DF820457">
    <property type="protein sequence ID" value="GAK51503.1"/>
    <property type="molecule type" value="Genomic_DNA"/>
</dbReference>
<accession>A0A081BM87</accession>
<dbReference type="InterPro" id="IPR050992">
    <property type="entry name" value="CheZ_family_phosphatases"/>
</dbReference>
<proteinExistence type="predicted"/>
<evidence type="ECO:0000256" key="1">
    <source>
        <dbReference type="ARBA" id="ARBA00022500"/>
    </source>
</evidence>
<dbReference type="AlphaFoldDB" id="A0A081BM87"/>
<dbReference type="HOGENOM" id="CLU_087860_0_2_0"/>
<gene>
    <name evidence="4" type="ORF">U14_02748</name>
</gene>
<keyword evidence="5" id="KW-1185">Reference proteome</keyword>
<dbReference type="Gene3D" id="3.40.1550.10">
    <property type="entry name" value="CheC-like"/>
    <property type="match status" value="1"/>
</dbReference>
<dbReference type="CDD" id="cd17910">
    <property type="entry name" value="CheC_ClassII"/>
    <property type="match status" value="1"/>
</dbReference>
<reference evidence="4" key="1">
    <citation type="journal article" date="2015" name="PeerJ">
        <title>First genomic representation of candidate bacterial phylum KSB3 points to enhanced environmental sensing as a trigger of wastewater bulking.</title>
        <authorList>
            <person name="Sekiguchi Y."/>
            <person name="Ohashi A."/>
            <person name="Parks D.H."/>
            <person name="Yamauchi T."/>
            <person name="Tyson G.W."/>
            <person name="Hugenholtz P."/>
        </authorList>
    </citation>
    <scope>NUCLEOTIDE SEQUENCE [LARGE SCALE GENOMIC DNA]</scope>
</reference>
<dbReference type="PANTHER" id="PTHR43693:SF1">
    <property type="entry name" value="PROTEIN PHOSPHATASE CHEZ"/>
    <property type="match status" value="1"/>
</dbReference>
<dbReference type="Pfam" id="PF04509">
    <property type="entry name" value="CheC"/>
    <property type="match status" value="1"/>
</dbReference>
<dbReference type="InterPro" id="IPR028976">
    <property type="entry name" value="CheC-like_sf"/>
</dbReference>
<dbReference type="Proteomes" id="UP000030700">
    <property type="component" value="Unassembled WGS sequence"/>
</dbReference>
<evidence type="ECO:0000256" key="2">
    <source>
        <dbReference type="ARBA" id="ARBA00022801"/>
    </source>
</evidence>
<name>A0A081BM87_9BACT</name>
<evidence type="ECO:0000259" key="3">
    <source>
        <dbReference type="Pfam" id="PF04509"/>
    </source>
</evidence>
<sequence length="198" mass="21462">MNLTPYQIDALTELINIGVGKAAGMLNQILEAHVNLQVPAIKIFPYTEIRNVLHEIVSTSLSVVKLAFKGPFSGTALLAFPPDSASNLVNLLTGELSEHAEDFDSIRVGALTEVGNIVLNGVMGSLSNILQEHLSYSIPDYVEDSIERLLLENNADADSTIILAQTELVIEQLEIHGNVLLLFRVGLFNALAKTLESL</sequence>
<dbReference type="PANTHER" id="PTHR43693">
    <property type="entry name" value="PROTEIN PHOSPHATASE CHEZ"/>
    <property type="match status" value="1"/>
</dbReference>
<evidence type="ECO:0000313" key="4">
    <source>
        <dbReference type="EMBL" id="GAK51503.1"/>
    </source>
</evidence>
<dbReference type="GO" id="GO:0006935">
    <property type="term" value="P:chemotaxis"/>
    <property type="evidence" value="ECO:0007669"/>
    <property type="project" value="UniProtKB-KW"/>
</dbReference>
<keyword evidence="1" id="KW-0145">Chemotaxis</keyword>
<keyword evidence="2" id="KW-0378">Hydrolase</keyword>
<dbReference type="SUPFAM" id="SSF103039">
    <property type="entry name" value="CheC-like"/>
    <property type="match status" value="1"/>
</dbReference>
<feature type="domain" description="CheC-like protein" evidence="3">
    <location>
        <begin position="8"/>
        <end position="43"/>
    </location>
</feature>
<organism evidence="4">
    <name type="scientific">Candidatus Moduliflexus flocculans</name>
    <dbReference type="NCBI Taxonomy" id="1499966"/>
    <lineage>
        <taxon>Bacteria</taxon>
        <taxon>Candidatus Moduliflexota</taxon>
        <taxon>Candidatus Moduliflexia</taxon>
        <taxon>Candidatus Moduliflexales</taxon>
        <taxon>Candidatus Moduliflexaceae</taxon>
    </lineage>
</organism>
<protein>
    <submittedName>
        <fullName evidence="4">CheC-like family</fullName>
    </submittedName>
</protein>
<evidence type="ECO:0000313" key="5">
    <source>
        <dbReference type="Proteomes" id="UP000030700"/>
    </source>
</evidence>
<dbReference type="InterPro" id="IPR007597">
    <property type="entry name" value="CheC"/>
</dbReference>